<evidence type="ECO:0000256" key="4">
    <source>
        <dbReference type="ARBA" id="ARBA00022827"/>
    </source>
</evidence>
<feature type="domain" description="ETF-QO/FixC ubiquinone-binding" evidence="8">
    <location>
        <begin position="180"/>
        <end position="278"/>
    </location>
</feature>
<dbReference type="Pfam" id="PF21162">
    <property type="entry name" value="ETFQO_UQ-bd"/>
    <property type="match status" value="1"/>
</dbReference>
<keyword evidence="5 6" id="KW-0560">Oxidoreductase</keyword>
<comment type="similarity">
    <text evidence="2 6">Belongs to the ETF-QO/FixC family.</text>
</comment>
<sequence>MQENDCDVIIVGGGIAGCTSALLLARAGLSVILLERGAQAGSKNSSGGRIYTHTLSQILPDFAQSAPLERRVTQERLSMLTGDSMTTLDHRQTADAACSWTVLRARFDPWLMEQAQLAGAQCITDTQVEGLMKQGNRVTGVRIGDDQLTARAVILAEGANSLLAQRCLASPKPSAENMATGVKEVLALPREKLEERFGLEGDQGCAWLFAGQPTAGKVGGGFLYTHRDTLSLGVVCNLSQLSDSARSLPQMLDNFKQHPALRPLLKQAEVMEYSAHMIPEGGLNALAPLSGDGWLVAGDCAGFCLNAGHTVRGMDLAMMSAQAAAVTLIHAHRKSDFSAASLSLYREHLQRSALWPLMTQYRHLPADLLRSPQAFSRYPQLSADLLHSLFHVGEQPSVPLRRLLWRHARRAGLWQLLKDLRKGARSL</sequence>
<evidence type="ECO:0000256" key="1">
    <source>
        <dbReference type="ARBA" id="ARBA00001974"/>
    </source>
</evidence>
<evidence type="ECO:0000259" key="9">
    <source>
        <dbReference type="Pfam" id="PF26311"/>
    </source>
</evidence>
<evidence type="ECO:0000256" key="2">
    <source>
        <dbReference type="ARBA" id="ARBA00006796"/>
    </source>
</evidence>
<dbReference type="PANTHER" id="PTHR43624:SF2">
    <property type="entry name" value="ELECTRON TRANSFER FLAVOPROTEIN-QUINONE OXIDOREDUCTASE YDIS-RELATED"/>
    <property type="match status" value="1"/>
</dbReference>
<keyword evidence="11" id="KW-1185">Reference proteome</keyword>
<dbReference type="InterPro" id="IPR002938">
    <property type="entry name" value="FAD-bd"/>
</dbReference>
<evidence type="ECO:0000313" key="10">
    <source>
        <dbReference type="EMBL" id="NGX88055.1"/>
    </source>
</evidence>
<proteinExistence type="inferred from homology"/>
<protein>
    <recommendedName>
        <fullName evidence="6">Protein FixC</fullName>
    </recommendedName>
</protein>
<dbReference type="GO" id="GO:0071949">
    <property type="term" value="F:FAD binding"/>
    <property type="evidence" value="ECO:0007669"/>
    <property type="project" value="UniProtKB-UniRule"/>
</dbReference>
<evidence type="ECO:0000313" key="11">
    <source>
        <dbReference type="Proteomes" id="UP000476696"/>
    </source>
</evidence>
<dbReference type="EMBL" id="JAADJS010000002">
    <property type="protein sequence ID" value="NGX88055.1"/>
    <property type="molecule type" value="Genomic_DNA"/>
</dbReference>
<comment type="function">
    <text evidence="6">Part of an electron transfer system.</text>
</comment>
<evidence type="ECO:0000259" key="7">
    <source>
        <dbReference type="Pfam" id="PF01494"/>
    </source>
</evidence>
<comment type="caution">
    <text evidence="10">The sequence shown here is derived from an EMBL/GenBank/DDBJ whole genome shotgun (WGS) entry which is preliminary data.</text>
</comment>
<dbReference type="Pfam" id="PF26311">
    <property type="entry name" value="ETF-QO_FixC_C"/>
    <property type="match status" value="1"/>
</dbReference>
<dbReference type="Pfam" id="PF01494">
    <property type="entry name" value="FAD_binding_3"/>
    <property type="match status" value="1"/>
</dbReference>
<dbReference type="Proteomes" id="UP000476696">
    <property type="component" value="Unassembled WGS sequence"/>
</dbReference>
<name>A0A6M2B4W3_9GAMM</name>
<feature type="domain" description="FAD-binding" evidence="7">
    <location>
        <begin position="5"/>
        <end position="170"/>
    </location>
</feature>
<dbReference type="InterPro" id="IPR059103">
    <property type="entry name" value="FixC-like_C"/>
</dbReference>
<dbReference type="NCBIfam" id="NF007450">
    <property type="entry name" value="PRK10015.1"/>
    <property type="match status" value="1"/>
</dbReference>
<dbReference type="GO" id="GO:0016491">
    <property type="term" value="F:oxidoreductase activity"/>
    <property type="evidence" value="ECO:0007669"/>
    <property type="project" value="UniProtKB-UniRule"/>
</dbReference>
<gene>
    <name evidence="10" type="ORF">GW579_13300</name>
</gene>
<dbReference type="InterPro" id="IPR036188">
    <property type="entry name" value="FAD/NAD-bd_sf"/>
</dbReference>
<reference evidence="10 11" key="1">
    <citation type="submission" date="2020-03" db="EMBL/GenBank/DDBJ databases">
        <title>Rahnella aceri sp. nov., isoated from traditional Jeju Makgeolli.</title>
        <authorList>
            <person name="Kim I.S."/>
            <person name="Jeon D."/>
        </authorList>
    </citation>
    <scope>NUCLEOTIDE SEQUENCE [LARGE SCALE GENOMIC DNA]</scope>
    <source>
        <strain evidence="10 11">Lac-M11</strain>
    </source>
</reference>
<dbReference type="InterPro" id="IPR049398">
    <property type="entry name" value="ETF-QO/FixC_UQ-bd"/>
</dbReference>
<keyword evidence="3 6" id="KW-0285">Flavoprotein</keyword>
<dbReference type="SUPFAM" id="SSF51905">
    <property type="entry name" value="FAD/NAD(P)-binding domain"/>
    <property type="match status" value="1"/>
</dbReference>
<feature type="domain" description="FixC-like C-terminal" evidence="9">
    <location>
        <begin position="368"/>
        <end position="426"/>
    </location>
</feature>
<dbReference type="InterPro" id="IPR039651">
    <property type="entry name" value="FixC-like"/>
</dbReference>
<accession>A0A6M2B4W3</accession>
<evidence type="ECO:0000256" key="6">
    <source>
        <dbReference type="RuleBase" id="RU366069"/>
    </source>
</evidence>
<dbReference type="PANTHER" id="PTHR43624">
    <property type="entry name" value="ELECTRON TRANSFER FLAVOPROTEIN-QUINONE OXIDOREDUCTASE YDIS-RELATED"/>
    <property type="match status" value="1"/>
</dbReference>
<evidence type="ECO:0000256" key="5">
    <source>
        <dbReference type="ARBA" id="ARBA00023002"/>
    </source>
</evidence>
<dbReference type="Gene3D" id="3.50.50.60">
    <property type="entry name" value="FAD/NAD(P)-binding domain"/>
    <property type="match status" value="1"/>
</dbReference>
<organism evidence="10 11">
    <name type="scientific">Rahnella contaminans</name>
    <dbReference type="NCBI Taxonomy" id="2703882"/>
    <lineage>
        <taxon>Bacteria</taxon>
        <taxon>Pseudomonadati</taxon>
        <taxon>Pseudomonadota</taxon>
        <taxon>Gammaproteobacteria</taxon>
        <taxon>Enterobacterales</taxon>
        <taxon>Yersiniaceae</taxon>
        <taxon>Rahnella</taxon>
    </lineage>
</organism>
<dbReference type="AlphaFoldDB" id="A0A6M2B4W3"/>
<dbReference type="SUPFAM" id="SSF54373">
    <property type="entry name" value="FAD-linked reductases, C-terminal domain"/>
    <property type="match status" value="1"/>
</dbReference>
<keyword evidence="4 6" id="KW-0274">FAD</keyword>
<evidence type="ECO:0000256" key="3">
    <source>
        <dbReference type="ARBA" id="ARBA00022630"/>
    </source>
</evidence>
<evidence type="ECO:0000259" key="8">
    <source>
        <dbReference type="Pfam" id="PF21162"/>
    </source>
</evidence>
<dbReference type="PRINTS" id="PR00420">
    <property type="entry name" value="RNGMNOXGNASE"/>
</dbReference>
<comment type="cofactor">
    <cofactor evidence="1 6">
        <name>FAD</name>
        <dbReference type="ChEBI" id="CHEBI:57692"/>
    </cofactor>
</comment>